<reference evidence="4" key="2">
    <citation type="journal article" date="2016" name="Sci. Rep.">
        <title>Dictyocaulus viviparus genome, variome and transcriptome elucidate lungworm biology and support future intervention.</title>
        <authorList>
            <person name="McNulty S.N."/>
            <person name="Strube C."/>
            <person name="Rosa B.A."/>
            <person name="Martin J.C."/>
            <person name="Tyagi R."/>
            <person name="Choi Y.J."/>
            <person name="Wang Q."/>
            <person name="Hallsworth Pepin K."/>
            <person name="Zhang X."/>
            <person name="Ozersky P."/>
            <person name="Wilson R.K."/>
            <person name="Sternberg P.W."/>
            <person name="Gasser R.B."/>
            <person name="Mitreva M."/>
        </authorList>
    </citation>
    <scope>NUCLEOTIDE SEQUENCE [LARGE SCALE GENOMIC DNA]</scope>
    <source>
        <strain evidence="4">HannoverDv2000</strain>
    </source>
</reference>
<keyword evidence="1" id="KW-0812">Transmembrane</keyword>
<proteinExistence type="predicted"/>
<feature type="transmembrane region" description="Helical" evidence="1">
    <location>
        <begin position="101"/>
        <end position="126"/>
    </location>
</feature>
<feature type="chain" id="PRO_5002335807" evidence="2">
    <location>
        <begin position="20"/>
        <end position="221"/>
    </location>
</feature>
<dbReference type="AlphaFoldDB" id="A0A0D8XII6"/>
<sequence length="221" mass="24541">MFVIVYFLVVVQLMTLVQEVNTCFANGICGGMGLGPGLGGPCMSPIPPVPPPCAGGVGKKSISALCFLIRQPLYIYNKLIKKEENEKLSFAQSILLRANKFFVSSLVTLIFIGCGAGYSCGAYGCYRTRARVHGAGTVHNGPVSLETDRFSHSIRQKTSKFLFSFLFGKDSVRHLEILEDIVMDNQFITCHYKVISFMYSTKGSKEDQRRSIKDHNEIFYP</sequence>
<keyword evidence="1" id="KW-0472">Membrane</keyword>
<name>A0A0D8XII6_DICVI</name>
<dbReference type="OrthoDB" id="5875608at2759"/>
<evidence type="ECO:0000313" key="4">
    <source>
        <dbReference type="Proteomes" id="UP000053766"/>
    </source>
</evidence>
<accession>A0A0D8XII6</accession>
<dbReference type="EMBL" id="KN716475">
    <property type="protein sequence ID" value="KJH44408.1"/>
    <property type="molecule type" value="Genomic_DNA"/>
</dbReference>
<dbReference type="Proteomes" id="UP000053766">
    <property type="component" value="Unassembled WGS sequence"/>
</dbReference>
<evidence type="ECO:0000313" key="3">
    <source>
        <dbReference type="EMBL" id="KJH44408.1"/>
    </source>
</evidence>
<organism evidence="3 4">
    <name type="scientific">Dictyocaulus viviparus</name>
    <name type="common">Bovine lungworm</name>
    <dbReference type="NCBI Taxonomy" id="29172"/>
    <lineage>
        <taxon>Eukaryota</taxon>
        <taxon>Metazoa</taxon>
        <taxon>Ecdysozoa</taxon>
        <taxon>Nematoda</taxon>
        <taxon>Chromadorea</taxon>
        <taxon>Rhabditida</taxon>
        <taxon>Rhabditina</taxon>
        <taxon>Rhabditomorpha</taxon>
        <taxon>Strongyloidea</taxon>
        <taxon>Metastrongylidae</taxon>
        <taxon>Dictyocaulus</taxon>
    </lineage>
</organism>
<evidence type="ECO:0000256" key="1">
    <source>
        <dbReference type="SAM" id="Phobius"/>
    </source>
</evidence>
<feature type="signal peptide" evidence="2">
    <location>
        <begin position="1"/>
        <end position="19"/>
    </location>
</feature>
<evidence type="ECO:0000256" key="2">
    <source>
        <dbReference type="SAM" id="SignalP"/>
    </source>
</evidence>
<gene>
    <name evidence="3" type="ORF">DICVIV_09542</name>
</gene>
<keyword evidence="4" id="KW-1185">Reference proteome</keyword>
<keyword evidence="1" id="KW-1133">Transmembrane helix</keyword>
<protein>
    <submittedName>
        <fullName evidence="3">Uncharacterized protein</fullName>
    </submittedName>
</protein>
<reference evidence="3 4" key="1">
    <citation type="submission" date="2013-11" db="EMBL/GenBank/DDBJ databases">
        <title>Draft genome of the bovine lungworm Dictyocaulus viviparus.</title>
        <authorList>
            <person name="Mitreva M."/>
        </authorList>
    </citation>
    <scope>NUCLEOTIDE SEQUENCE [LARGE SCALE GENOMIC DNA]</scope>
    <source>
        <strain evidence="3 4">HannoverDv2000</strain>
    </source>
</reference>
<keyword evidence="2" id="KW-0732">Signal</keyword>